<organism evidence="2 3">
    <name type="scientific">Svornostia abyssi</name>
    <dbReference type="NCBI Taxonomy" id="2898438"/>
    <lineage>
        <taxon>Bacteria</taxon>
        <taxon>Bacillati</taxon>
        <taxon>Actinomycetota</taxon>
        <taxon>Thermoleophilia</taxon>
        <taxon>Solirubrobacterales</taxon>
        <taxon>Baekduiaceae</taxon>
        <taxon>Svornostia</taxon>
    </lineage>
</organism>
<sequence length="534" mass="58833">MLAQEEELGELLKELSGHERAAAFEVSIYQSIRERGPDPDPVQLAEAVEQASREIMAASDARVNLGQLRQLELWQSSLPLGRDVAGLTRKYVTRHVGDTVPLVGTSCGSPAGIPFAFTDPGREVALINPFDPAHDNGTLLVNARSGGGKTFLVNILIARFLAHGMQAFVLDRAGHYEFLCKLVPGARHLTIGASTDEHAVNPWDVEDPANPPIEKVAYLVALHALLVGDHRTGEDAYGLDALERNLLEVAVRAVYARAARESIVPRERLLCEELRDRARREADSGAEEVASVLRTLAERIASFVDEGSYAYLLDRETTVPADAPLVAFDTRKVPRELSAAVLFLLAEHVTARIERRGHERLHDVDAGVFNGRSMLIIDEAWKLVERRATGEWVNEIARRSRHLGLFLVAISQQLSDFAGPYGRALLRNSTQQLFLRQSPDELDYIKDAVRLSDAEVAAIGRLKTVKRAYSQAYWINGTRGRGTIALRVGPTEYGLATSDPVGDLPRRTQLLDAEAGDAWRTLDRLVAEGWKADS</sequence>
<dbReference type="Gene3D" id="1.10.8.730">
    <property type="match status" value="1"/>
</dbReference>
<dbReference type="Pfam" id="PF19044">
    <property type="entry name" value="P-loop_TraG"/>
    <property type="match status" value="1"/>
</dbReference>
<dbReference type="InterPro" id="IPR051162">
    <property type="entry name" value="T4SS_component"/>
</dbReference>
<evidence type="ECO:0000313" key="2">
    <source>
        <dbReference type="EMBL" id="UUY05117.1"/>
    </source>
</evidence>
<dbReference type="PANTHER" id="PTHR30121">
    <property type="entry name" value="UNCHARACTERIZED PROTEIN YJGR-RELATED"/>
    <property type="match status" value="1"/>
</dbReference>
<dbReference type="InterPro" id="IPR043964">
    <property type="entry name" value="P-loop_TraG"/>
</dbReference>
<dbReference type="RefSeq" id="WP_353865583.1">
    <property type="nucleotide sequence ID" value="NZ_CP088295.1"/>
</dbReference>
<proteinExistence type="predicted"/>
<evidence type="ECO:0000313" key="3">
    <source>
        <dbReference type="Proteomes" id="UP001058860"/>
    </source>
</evidence>
<dbReference type="SUPFAM" id="SSF52540">
    <property type="entry name" value="P-loop containing nucleoside triphosphate hydrolases"/>
    <property type="match status" value="1"/>
</dbReference>
<reference evidence="3" key="1">
    <citation type="submission" date="2021-11" db="EMBL/GenBank/DDBJ databases">
        <title>Cultivation dependent microbiological survey of springs from the worlds oldest radium mine currently devoted to the extraction of radon-saturated water.</title>
        <authorList>
            <person name="Kapinusova G."/>
            <person name="Smrhova T."/>
            <person name="Strejcek M."/>
            <person name="Suman J."/>
            <person name="Jani K."/>
            <person name="Pajer P."/>
            <person name="Uhlik O."/>
        </authorList>
    </citation>
    <scope>NUCLEOTIDE SEQUENCE [LARGE SCALE GENOMIC DNA]</scope>
    <source>
        <strain evidence="3">J379</strain>
    </source>
</reference>
<feature type="domain" description="TraG P-loop" evidence="1">
    <location>
        <begin position="136"/>
        <end position="474"/>
    </location>
</feature>
<dbReference type="PANTHER" id="PTHR30121:SF6">
    <property type="entry name" value="SLR6007 PROTEIN"/>
    <property type="match status" value="1"/>
</dbReference>
<dbReference type="InterPro" id="IPR027417">
    <property type="entry name" value="P-loop_NTPase"/>
</dbReference>
<name>A0ABY5PKC2_9ACTN</name>
<keyword evidence="3" id="KW-1185">Reference proteome</keyword>
<gene>
    <name evidence="2" type="ORF">LRS13_06200</name>
</gene>
<protein>
    <recommendedName>
        <fullName evidence="1">TraG P-loop domain-containing protein</fullName>
    </recommendedName>
</protein>
<dbReference type="Gene3D" id="3.40.50.300">
    <property type="entry name" value="P-loop containing nucleotide triphosphate hydrolases"/>
    <property type="match status" value="1"/>
</dbReference>
<evidence type="ECO:0000259" key="1">
    <source>
        <dbReference type="Pfam" id="PF19044"/>
    </source>
</evidence>
<dbReference type="Proteomes" id="UP001058860">
    <property type="component" value="Chromosome"/>
</dbReference>
<dbReference type="EMBL" id="CP088295">
    <property type="protein sequence ID" value="UUY05117.1"/>
    <property type="molecule type" value="Genomic_DNA"/>
</dbReference>
<accession>A0ABY5PKC2</accession>